<evidence type="ECO:0000313" key="3">
    <source>
        <dbReference type="Proteomes" id="UP000199647"/>
    </source>
</evidence>
<dbReference type="CDD" id="cd00093">
    <property type="entry name" value="HTH_XRE"/>
    <property type="match status" value="1"/>
</dbReference>
<reference evidence="2 3" key="1">
    <citation type="submission" date="2016-10" db="EMBL/GenBank/DDBJ databases">
        <authorList>
            <person name="de Groot N.N."/>
        </authorList>
    </citation>
    <scope>NUCLEOTIDE SEQUENCE [LARGE SCALE GENOMIC DNA]</scope>
    <source>
        <strain evidence="2 3">A52C2</strain>
    </source>
</reference>
<dbReference type="InterPro" id="IPR001387">
    <property type="entry name" value="Cro/C1-type_HTH"/>
</dbReference>
<gene>
    <name evidence="2" type="ORF">SAMN05216548_10736</name>
</gene>
<dbReference type="Pfam" id="PF01381">
    <property type="entry name" value="HTH_3"/>
    <property type="match status" value="1"/>
</dbReference>
<dbReference type="InterPro" id="IPR010982">
    <property type="entry name" value="Lambda_DNA-bd_dom_sf"/>
</dbReference>
<dbReference type="OrthoDB" id="9797172at2"/>
<sequence length="130" mass="13888">MADLSKPVRAANRTDAHVGMQIRLRRRLNGMTQDKLGHAIGVSFQQVQKYETGVNRVSAGRLAEIARALGTHPGALLPPDEETPANGTGILDSEEGRELAALYSMIPALARKALLAAARQFVPQGAARHG</sequence>
<dbReference type="Proteomes" id="UP000199647">
    <property type="component" value="Unassembled WGS sequence"/>
</dbReference>
<feature type="domain" description="HTH cro/C1-type" evidence="1">
    <location>
        <begin position="22"/>
        <end position="76"/>
    </location>
</feature>
<accession>A0A1H9IAG0</accession>
<protein>
    <submittedName>
        <fullName evidence="2">Transcriptional regulator, contains XRE-family HTH domain</fullName>
    </submittedName>
</protein>
<dbReference type="STRING" id="1855383.SAMN05216548_10736"/>
<dbReference type="EMBL" id="FOFG01000007">
    <property type="protein sequence ID" value="SEQ71540.1"/>
    <property type="molecule type" value="Genomic_DNA"/>
</dbReference>
<name>A0A1H9IAG0_9HYPH</name>
<keyword evidence="3" id="KW-1185">Reference proteome</keyword>
<dbReference type="SUPFAM" id="SSF47413">
    <property type="entry name" value="lambda repressor-like DNA-binding domains"/>
    <property type="match status" value="1"/>
</dbReference>
<dbReference type="AlphaFoldDB" id="A0A1H9IAG0"/>
<dbReference type="GO" id="GO:0003677">
    <property type="term" value="F:DNA binding"/>
    <property type="evidence" value="ECO:0007669"/>
    <property type="project" value="InterPro"/>
</dbReference>
<dbReference type="PROSITE" id="PS50943">
    <property type="entry name" value="HTH_CROC1"/>
    <property type="match status" value="1"/>
</dbReference>
<proteinExistence type="predicted"/>
<evidence type="ECO:0000313" key="2">
    <source>
        <dbReference type="EMBL" id="SEQ71540.1"/>
    </source>
</evidence>
<dbReference type="Gene3D" id="1.10.260.40">
    <property type="entry name" value="lambda repressor-like DNA-binding domains"/>
    <property type="match status" value="1"/>
</dbReference>
<organism evidence="2 3">
    <name type="scientific">Faunimonas pinastri</name>
    <dbReference type="NCBI Taxonomy" id="1855383"/>
    <lineage>
        <taxon>Bacteria</taxon>
        <taxon>Pseudomonadati</taxon>
        <taxon>Pseudomonadota</taxon>
        <taxon>Alphaproteobacteria</taxon>
        <taxon>Hyphomicrobiales</taxon>
        <taxon>Afifellaceae</taxon>
        <taxon>Faunimonas</taxon>
    </lineage>
</organism>
<evidence type="ECO:0000259" key="1">
    <source>
        <dbReference type="PROSITE" id="PS50943"/>
    </source>
</evidence>
<dbReference type="SMART" id="SM00530">
    <property type="entry name" value="HTH_XRE"/>
    <property type="match status" value="1"/>
</dbReference>
<dbReference type="RefSeq" id="WP_092496607.1">
    <property type="nucleotide sequence ID" value="NZ_FOFG01000007.1"/>
</dbReference>